<keyword evidence="1 2" id="KW-0727">SH2 domain</keyword>
<dbReference type="EMBL" id="OX395139">
    <property type="protein sequence ID" value="CAI5793248.1"/>
    <property type="molecule type" value="Genomic_DNA"/>
</dbReference>
<dbReference type="AlphaFoldDB" id="A0AA35LC77"/>
<dbReference type="FunFam" id="3.30.505.10:FF:000059">
    <property type="entry name" value="hematopoietic SH2 domain-containing protein"/>
    <property type="match status" value="1"/>
</dbReference>
<evidence type="ECO:0000256" key="3">
    <source>
        <dbReference type="SAM" id="MobiDB-lite"/>
    </source>
</evidence>
<evidence type="ECO:0000256" key="1">
    <source>
        <dbReference type="ARBA" id="ARBA00022999"/>
    </source>
</evidence>
<feature type="domain" description="SH2" evidence="4">
    <location>
        <begin position="40"/>
        <end position="131"/>
    </location>
</feature>
<evidence type="ECO:0000313" key="6">
    <source>
        <dbReference type="Proteomes" id="UP001178461"/>
    </source>
</evidence>
<feature type="compositionally biased region" description="Basic and acidic residues" evidence="3">
    <location>
        <begin position="190"/>
        <end position="207"/>
    </location>
</feature>
<feature type="region of interest" description="Disordered" evidence="3">
    <location>
        <begin position="388"/>
        <end position="408"/>
    </location>
</feature>
<evidence type="ECO:0000259" key="4">
    <source>
        <dbReference type="PROSITE" id="PS50001"/>
    </source>
</evidence>
<name>A0AA35LC77_9SAUR</name>
<dbReference type="PANTHER" id="PTHR14388:SF6">
    <property type="entry name" value="SH2 DOMAIN-CONTAINING PROTEIN 7"/>
    <property type="match status" value="1"/>
</dbReference>
<dbReference type="SMART" id="SM00252">
    <property type="entry name" value="SH2"/>
    <property type="match status" value="1"/>
</dbReference>
<keyword evidence="6" id="KW-1185">Reference proteome</keyword>
<protein>
    <submittedName>
        <fullName evidence="5">SH2 domain-containing protein</fullName>
    </submittedName>
</protein>
<evidence type="ECO:0000313" key="5">
    <source>
        <dbReference type="EMBL" id="CAI5793248.1"/>
    </source>
</evidence>
<dbReference type="Gene3D" id="3.30.505.10">
    <property type="entry name" value="SH2 domain"/>
    <property type="match status" value="1"/>
</dbReference>
<proteinExistence type="predicted"/>
<dbReference type="PROSITE" id="PS50001">
    <property type="entry name" value="SH2"/>
    <property type="match status" value="1"/>
</dbReference>
<dbReference type="Proteomes" id="UP001178461">
    <property type="component" value="Chromosome 14"/>
</dbReference>
<feature type="compositionally biased region" description="Polar residues" evidence="3">
    <location>
        <begin position="152"/>
        <end position="170"/>
    </location>
</feature>
<organism evidence="5 6">
    <name type="scientific">Podarcis lilfordi</name>
    <name type="common">Lilford's wall lizard</name>
    <dbReference type="NCBI Taxonomy" id="74358"/>
    <lineage>
        <taxon>Eukaryota</taxon>
        <taxon>Metazoa</taxon>
        <taxon>Chordata</taxon>
        <taxon>Craniata</taxon>
        <taxon>Vertebrata</taxon>
        <taxon>Euteleostomi</taxon>
        <taxon>Lepidosauria</taxon>
        <taxon>Squamata</taxon>
        <taxon>Bifurcata</taxon>
        <taxon>Unidentata</taxon>
        <taxon>Episquamata</taxon>
        <taxon>Laterata</taxon>
        <taxon>Lacertibaenia</taxon>
        <taxon>Lacertidae</taxon>
        <taxon>Podarcis</taxon>
    </lineage>
</organism>
<dbReference type="Pfam" id="PF00017">
    <property type="entry name" value="SH2"/>
    <property type="match status" value="1"/>
</dbReference>
<dbReference type="PRINTS" id="PR00401">
    <property type="entry name" value="SH2DOMAIN"/>
</dbReference>
<dbReference type="SUPFAM" id="SSF55550">
    <property type="entry name" value="SH2 domain"/>
    <property type="match status" value="1"/>
</dbReference>
<dbReference type="PANTHER" id="PTHR14388">
    <property type="entry name" value="T CELL-SPECIFIC ADAPTER PROTEIN TSAD"/>
    <property type="match status" value="1"/>
</dbReference>
<dbReference type="InterPro" id="IPR000980">
    <property type="entry name" value="SH2"/>
</dbReference>
<sequence length="549" mass="61375">MEASLEIENQPSEMLKDLVLRWFLQTQVPLMLQDGSLPEWFHGFITRKQTEEQLKEKSFGSFLIRLNERSFGYILSYRGKDRCRHFVISCQRNGCYVISGDTQTHPSLAELISYYQTSKIEPFGENLTMACPNQEERSIYDEISVHQPRAFRQSSASTTSELTREVSGSSPAPRPAKEDSSPQSVTPRKKLQEQQESLSRENRKLSPEQDPEAAPLVPDKSCLLIAKTFEEDFGTEGSIAYSAVKKHPLDNRSLEVPKDMCKVLVDSLPKPEEPGQVSASPYKKKTSTVFALTKQSDSLYGKKVTENSHPETTYSIISRDQDKSCLAFPAPTSGPSSVATPKKAMLNPPASAPPKLSPKLPNKPVTSSELWGSQSPFAAYASSLVFEKEPQEPNHPQSLPDLPRGNMHGQIIKMKHPKSTAPLHGDDLDEASNTYEQIPFTWSKGITHDPNSKKLLQSSLIQPKETYDQISVKTGRSSKAQVYTVNPCKKSPDPFSKAFSSKRNVFTAENTYEQIHFSPGKEAECKASQKGLRLHDPWGPFQLHNSMIL</sequence>
<reference evidence="5" key="1">
    <citation type="submission" date="2022-12" db="EMBL/GenBank/DDBJ databases">
        <authorList>
            <person name="Alioto T."/>
            <person name="Alioto T."/>
            <person name="Gomez Garrido J."/>
        </authorList>
    </citation>
    <scope>NUCLEOTIDE SEQUENCE</scope>
</reference>
<accession>A0AA35LC77</accession>
<gene>
    <name evidence="5" type="ORF">PODLI_1B013929</name>
</gene>
<evidence type="ECO:0000256" key="2">
    <source>
        <dbReference type="PROSITE-ProRule" id="PRU00191"/>
    </source>
</evidence>
<feature type="region of interest" description="Disordered" evidence="3">
    <location>
        <begin position="150"/>
        <end position="217"/>
    </location>
</feature>
<dbReference type="GO" id="GO:0005737">
    <property type="term" value="C:cytoplasm"/>
    <property type="evidence" value="ECO:0007669"/>
    <property type="project" value="TreeGrafter"/>
</dbReference>
<feature type="region of interest" description="Disordered" evidence="3">
    <location>
        <begin position="325"/>
        <end position="369"/>
    </location>
</feature>
<dbReference type="InterPro" id="IPR036860">
    <property type="entry name" value="SH2_dom_sf"/>
</dbReference>